<dbReference type="EMBL" id="BK014913">
    <property type="protein sequence ID" value="DAD82244.1"/>
    <property type="molecule type" value="Genomic_DNA"/>
</dbReference>
<organism evidence="1">
    <name type="scientific">Siphoviridae sp. ctwQg18</name>
    <dbReference type="NCBI Taxonomy" id="2826516"/>
    <lineage>
        <taxon>Viruses</taxon>
        <taxon>Duplodnaviria</taxon>
        <taxon>Heunggongvirae</taxon>
        <taxon>Uroviricota</taxon>
        <taxon>Caudoviricetes</taxon>
    </lineage>
</organism>
<evidence type="ECO:0000313" key="1">
    <source>
        <dbReference type="EMBL" id="DAD82244.1"/>
    </source>
</evidence>
<accession>A0A8S5MJ29</accession>
<protein>
    <submittedName>
        <fullName evidence="1">Uncharacterized protein</fullName>
    </submittedName>
</protein>
<proteinExistence type="predicted"/>
<name>A0A8S5MJ29_9CAUD</name>
<reference evidence="1" key="1">
    <citation type="journal article" date="2021" name="Proc. Natl. Acad. Sci. U.S.A.">
        <title>A Catalog of Tens of Thousands of Viruses from Human Metagenomes Reveals Hidden Associations with Chronic Diseases.</title>
        <authorList>
            <person name="Tisza M.J."/>
            <person name="Buck C.B."/>
        </authorList>
    </citation>
    <scope>NUCLEOTIDE SEQUENCE</scope>
    <source>
        <strain evidence="1">CtwQg18</strain>
    </source>
</reference>
<sequence length="36" mass="4279">MAIWHFPGKWKLHQDRPDEVRWLSAPMQNRNGMSSA</sequence>
<dbReference type="EMBL" id="BK014913">
    <property type="protein sequence ID" value="DAD82246.1"/>
    <property type="molecule type" value="Genomic_DNA"/>
</dbReference>